<dbReference type="AlphaFoldDB" id="A0A563VIN5"/>
<dbReference type="Proteomes" id="UP000320055">
    <property type="component" value="Unassembled WGS sequence"/>
</dbReference>
<accession>A0A563VIN5</accession>
<dbReference type="RefSeq" id="WP_144862962.1">
    <property type="nucleotide sequence ID" value="NZ_LR213766.1"/>
</dbReference>
<keyword evidence="2" id="KW-1185">Reference proteome</keyword>
<sequence>MASSEKVKLYLASWFQLGKKLVFDNGQEISLAHSIIKGDRFSDEFEACWQKVIAQGGTNCHLEGTETNLDALLSPAWDIFACARCNMPIPRLELGVQTVNCPCVDMPQWPNLELPLPRAPINSNSRLANINNRLMSKNATF</sequence>
<gene>
    <name evidence="1" type="ORF">H1P_10067</name>
</gene>
<dbReference type="EMBL" id="CAACVJ010000001">
    <property type="protein sequence ID" value="VEP11282.1"/>
    <property type="molecule type" value="Genomic_DNA"/>
</dbReference>
<proteinExistence type="predicted"/>
<evidence type="ECO:0000313" key="1">
    <source>
        <dbReference type="EMBL" id="VEP11282.1"/>
    </source>
</evidence>
<name>A0A563VIN5_9CYAN</name>
<organism evidence="1 2">
    <name type="scientific">Hyella patelloides LEGE 07179</name>
    <dbReference type="NCBI Taxonomy" id="945734"/>
    <lineage>
        <taxon>Bacteria</taxon>
        <taxon>Bacillati</taxon>
        <taxon>Cyanobacteriota</taxon>
        <taxon>Cyanophyceae</taxon>
        <taxon>Pleurocapsales</taxon>
        <taxon>Hyellaceae</taxon>
        <taxon>Hyella</taxon>
    </lineage>
</organism>
<evidence type="ECO:0000313" key="2">
    <source>
        <dbReference type="Proteomes" id="UP000320055"/>
    </source>
</evidence>
<reference evidence="1 2" key="1">
    <citation type="submission" date="2019-01" db="EMBL/GenBank/DDBJ databases">
        <authorList>
            <person name="Brito A."/>
        </authorList>
    </citation>
    <scope>NUCLEOTIDE SEQUENCE [LARGE SCALE GENOMIC DNA]</scope>
    <source>
        <strain evidence="1">1</strain>
    </source>
</reference>
<dbReference type="OrthoDB" id="485097at2"/>
<protein>
    <submittedName>
        <fullName evidence="1">Uncharacterized protein</fullName>
    </submittedName>
</protein>